<keyword evidence="2" id="KW-1133">Transmembrane helix</keyword>
<dbReference type="Proteomes" id="UP001150924">
    <property type="component" value="Unassembled WGS sequence"/>
</dbReference>
<feature type="compositionally biased region" description="Pro residues" evidence="1">
    <location>
        <begin position="581"/>
        <end position="608"/>
    </location>
</feature>
<reference evidence="3" key="1">
    <citation type="submission" date="2022-11" db="EMBL/GenBank/DDBJ databases">
        <title>Minimal conservation of predation-associated metabolite biosynthetic gene clusters underscores biosynthetic potential of Myxococcota including descriptions for ten novel species: Archangium lansinium sp. nov., Myxococcus landrumus sp. nov., Nannocystis bai.</title>
        <authorList>
            <person name="Ahearne A."/>
            <person name="Stevens C."/>
            <person name="Phillips K."/>
        </authorList>
    </citation>
    <scope>NUCLEOTIDE SEQUENCE</scope>
    <source>
        <strain evidence="3">Na p29</strain>
    </source>
</reference>
<dbReference type="RefSeq" id="WP_267768166.1">
    <property type="nucleotide sequence ID" value="NZ_JAPNKE010000002.1"/>
</dbReference>
<dbReference type="AlphaFoldDB" id="A0A9X3ELD9"/>
<protein>
    <submittedName>
        <fullName evidence="3">HEAT repeat domain-containing protein</fullName>
    </submittedName>
</protein>
<feature type="compositionally biased region" description="Low complexity" evidence="1">
    <location>
        <begin position="517"/>
        <end position="527"/>
    </location>
</feature>
<dbReference type="EMBL" id="JAPNKE010000002">
    <property type="protein sequence ID" value="MCY1006137.1"/>
    <property type="molecule type" value="Genomic_DNA"/>
</dbReference>
<organism evidence="3 4">
    <name type="scientific">Nannocystis pusilla</name>
    <dbReference type="NCBI Taxonomy" id="889268"/>
    <lineage>
        <taxon>Bacteria</taxon>
        <taxon>Pseudomonadati</taxon>
        <taxon>Myxococcota</taxon>
        <taxon>Polyangia</taxon>
        <taxon>Nannocystales</taxon>
        <taxon>Nannocystaceae</taxon>
        <taxon>Nannocystis</taxon>
    </lineage>
</organism>
<dbReference type="InterPro" id="IPR004155">
    <property type="entry name" value="PBS_lyase_HEAT"/>
</dbReference>
<evidence type="ECO:0000256" key="1">
    <source>
        <dbReference type="SAM" id="MobiDB-lite"/>
    </source>
</evidence>
<evidence type="ECO:0000256" key="2">
    <source>
        <dbReference type="SAM" id="Phobius"/>
    </source>
</evidence>
<gene>
    <name evidence="3" type="ORF">OV079_11305</name>
</gene>
<evidence type="ECO:0000313" key="3">
    <source>
        <dbReference type="EMBL" id="MCY1006137.1"/>
    </source>
</evidence>
<sequence length="644" mass="67422">MSPGRPSRRASVRLGPGRFASLRRAARRSRRAVSQRAAPPRAPGRSFFTAVPLVVAATVAACAAWLRPVRRSFVLVLATTVAALLATDASAEPARRWPLWPTEVSRAAEPLVGAPESELRLVRDSRRVAAVRDLDVFATPLVAPILVAALEDRSSAVRREVLQACLERQLLACAPAARKIWQSELDDAALRVAALRVVVLVPDPDRLQLFLTALRDPDALIRAEAMRTFAAASWPKDQLAIVRTNLIAKLSDPAPEVRRAAAHGLGVLGPDDPRSGRSDGALPLTRLLVDPDPQVRQDTADALARLRDPRAAPALLRALQVGDETYVGRSLLHALAALPGPAAAAGKPGDGPDGLDVDAELLRLLDAPPRNLLPRHVAEAIARRRTPGAALAEGLVARLREDALRQTEAHALRQPALDALLGLGESARPALTAALARGLEPPLEREVRRLLAALDPPRTAVVFAPPWPADAERDAWQRALAQPDPAGRLRAGAASARGPPTGSAALPACAWGSPAARSGAARGCSRSPAPPAGPPSTPRCRPASASGPPIRRSPAPIAASPSSPSRASATAAPPSCASPPSRRPPPTPACAPARPPPSPGPRPAPPIRCSPASCATPPRACAPAPRSRWPAATVPTPNSRPSSR</sequence>
<evidence type="ECO:0000313" key="4">
    <source>
        <dbReference type="Proteomes" id="UP001150924"/>
    </source>
</evidence>
<proteinExistence type="predicted"/>
<dbReference type="InterPro" id="IPR011989">
    <property type="entry name" value="ARM-like"/>
</dbReference>
<keyword evidence="2" id="KW-0812">Transmembrane</keyword>
<feature type="compositionally biased region" description="Low complexity" evidence="1">
    <location>
        <begin position="609"/>
        <end position="632"/>
    </location>
</feature>
<keyword evidence="2" id="KW-0472">Membrane</keyword>
<keyword evidence="4" id="KW-1185">Reference proteome</keyword>
<dbReference type="InterPro" id="IPR016024">
    <property type="entry name" value="ARM-type_fold"/>
</dbReference>
<feature type="compositionally biased region" description="Pro residues" evidence="1">
    <location>
        <begin position="528"/>
        <end position="537"/>
    </location>
</feature>
<feature type="compositionally biased region" description="Polar residues" evidence="1">
    <location>
        <begin position="635"/>
        <end position="644"/>
    </location>
</feature>
<feature type="region of interest" description="Disordered" evidence="1">
    <location>
        <begin position="517"/>
        <end position="644"/>
    </location>
</feature>
<comment type="caution">
    <text evidence="3">The sequence shown here is derived from an EMBL/GenBank/DDBJ whole genome shotgun (WGS) entry which is preliminary data.</text>
</comment>
<dbReference type="SUPFAM" id="SSF48371">
    <property type="entry name" value="ARM repeat"/>
    <property type="match status" value="1"/>
</dbReference>
<accession>A0A9X3ELD9</accession>
<feature type="transmembrane region" description="Helical" evidence="2">
    <location>
        <begin position="46"/>
        <end position="66"/>
    </location>
</feature>
<feature type="compositionally biased region" description="Low complexity" evidence="1">
    <location>
        <begin position="538"/>
        <end position="580"/>
    </location>
</feature>
<name>A0A9X3ELD9_9BACT</name>
<dbReference type="SMART" id="SM00567">
    <property type="entry name" value="EZ_HEAT"/>
    <property type="match status" value="4"/>
</dbReference>
<dbReference type="Pfam" id="PF13646">
    <property type="entry name" value="HEAT_2"/>
    <property type="match status" value="1"/>
</dbReference>
<dbReference type="Gene3D" id="1.25.10.10">
    <property type="entry name" value="Leucine-rich Repeat Variant"/>
    <property type="match status" value="1"/>
</dbReference>